<feature type="region of interest" description="Disordered" evidence="1">
    <location>
        <begin position="35"/>
        <end position="101"/>
    </location>
</feature>
<keyword evidence="3" id="KW-1185">Reference proteome</keyword>
<feature type="compositionally biased region" description="Basic and acidic residues" evidence="1">
    <location>
        <begin position="81"/>
        <end position="90"/>
    </location>
</feature>
<proteinExistence type="predicted"/>
<feature type="compositionally biased region" description="Basic and acidic residues" evidence="1">
    <location>
        <begin position="224"/>
        <end position="233"/>
    </location>
</feature>
<protein>
    <submittedName>
        <fullName evidence="2">Uncharacterized protein</fullName>
    </submittedName>
</protein>
<feature type="compositionally biased region" description="Basic and acidic residues" evidence="1">
    <location>
        <begin position="54"/>
        <end position="73"/>
    </location>
</feature>
<dbReference type="EMBL" id="ML769820">
    <property type="protein sequence ID" value="KAE9387147.1"/>
    <property type="molecule type" value="Genomic_DNA"/>
</dbReference>
<dbReference type="Proteomes" id="UP000799118">
    <property type="component" value="Unassembled WGS sequence"/>
</dbReference>
<feature type="compositionally biased region" description="Basic residues" evidence="1">
    <location>
        <begin position="234"/>
        <end position="247"/>
    </location>
</feature>
<evidence type="ECO:0000313" key="3">
    <source>
        <dbReference type="Proteomes" id="UP000799118"/>
    </source>
</evidence>
<accession>A0A6A4GPJ0</accession>
<feature type="compositionally biased region" description="Basic and acidic residues" evidence="1">
    <location>
        <begin position="35"/>
        <end position="46"/>
    </location>
</feature>
<feature type="region of interest" description="Disordered" evidence="1">
    <location>
        <begin position="123"/>
        <end position="292"/>
    </location>
</feature>
<feature type="compositionally biased region" description="Polar residues" evidence="1">
    <location>
        <begin position="164"/>
        <end position="179"/>
    </location>
</feature>
<dbReference type="AlphaFoldDB" id="A0A6A4GPJ0"/>
<gene>
    <name evidence="2" type="ORF">BT96DRAFT_948592</name>
</gene>
<name>A0A6A4GPJ0_9AGAR</name>
<evidence type="ECO:0000313" key="2">
    <source>
        <dbReference type="EMBL" id="KAE9387147.1"/>
    </source>
</evidence>
<sequence>MTIPTEKRISRTEYPGVTVTMTVLWKRQALKSHDIKAMDHSDDPEAHLSAQAQERLRESQRTSEAESRAERSVRTQAWSKLQRECEKQKAESVPLHPANHVSPMEVMLTKWEKKAADIEEQCKQCPRTYNNPRESHSYSSKSRHSRPRNSDPRPQKKAHLRSPSFASTSNQPSSSNVNVEDSLFQDMHTAYDWSDEDEDNPDPHANKATPQQKAMVRKGLTDWAKLKGFESKSAKRNCKRKERKARHALTGLPPVPSALPASPTVPAAPPAPPPVPLAAPPAPSAPTASALL</sequence>
<organism evidence="2 3">
    <name type="scientific">Gymnopus androsaceus JB14</name>
    <dbReference type="NCBI Taxonomy" id="1447944"/>
    <lineage>
        <taxon>Eukaryota</taxon>
        <taxon>Fungi</taxon>
        <taxon>Dikarya</taxon>
        <taxon>Basidiomycota</taxon>
        <taxon>Agaricomycotina</taxon>
        <taxon>Agaricomycetes</taxon>
        <taxon>Agaricomycetidae</taxon>
        <taxon>Agaricales</taxon>
        <taxon>Marasmiineae</taxon>
        <taxon>Omphalotaceae</taxon>
        <taxon>Gymnopus</taxon>
    </lineage>
</organism>
<evidence type="ECO:0000256" key="1">
    <source>
        <dbReference type="SAM" id="MobiDB-lite"/>
    </source>
</evidence>
<feature type="compositionally biased region" description="Pro residues" evidence="1">
    <location>
        <begin position="266"/>
        <end position="284"/>
    </location>
</feature>
<reference evidence="2" key="1">
    <citation type="journal article" date="2019" name="Environ. Microbiol.">
        <title>Fungal ecological strategies reflected in gene transcription - a case study of two litter decomposers.</title>
        <authorList>
            <person name="Barbi F."/>
            <person name="Kohler A."/>
            <person name="Barry K."/>
            <person name="Baskaran P."/>
            <person name="Daum C."/>
            <person name="Fauchery L."/>
            <person name="Ihrmark K."/>
            <person name="Kuo A."/>
            <person name="LaButti K."/>
            <person name="Lipzen A."/>
            <person name="Morin E."/>
            <person name="Grigoriev I.V."/>
            <person name="Henrissat B."/>
            <person name="Lindahl B."/>
            <person name="Martin F."/>
        </authorList>
    </citation>
    <scope>NUCLEOTIDE SEQUENCE</scope>
    <source>
        <strain evidence="2">JB14</strain>
    </source>
</reference>